<dbReference type="InterPro" id="IPR015867">
    <property type="entry name" value="N-reg_PII/ATP_PRibTrfase_C"/>
</dbReference>
<accession>A0A080MBV9</accession>
<dbReference type="InterPro" id="IPR021634">
    <property type="entry name" value="DUF3240"/>
</dbReference>
<sequence length="100" mass="10601">MSELCLTLVCPPEVEEKLLDLLLLWPGATIFTSTATAAHGLAHESLDQTEQVLGRARATEVQVICAAAGQAALLAALRQQFSGVGLRYWVTPVVEAGEIA</sequence>
<name>A0A080MBV9_9PROT</name>
<comment type="caution">
    <text evidence="1">The sequence shown here is derived from an EMBL/GenBank/DDBJ whole genome shotgun (WGS) entry which is preliminary data.</text>
</comment>
<dbReference type="OMA" id="FMMHASF"/>
<dbReference type="EMBL" id="JDVG02000010">
    <property type="protein sequence ID" value="KFB74619.1"/>
    <property type="molecule type" value="Genomic_DNA"/>
</dbReference>
<evidence type="ECO:0000313" key="2">
    <source>
        <dbReference type="EMBL" id="NMQ30073.1"/>
    </source>
</evidence>
<dbReference type="Pfam" id="PF11582">
    <property type="entry name" value="DUF3240"/>
    <property type="match status" value="1"/>
</dbReference>
<evidence type="ECO:0000313" key="3">
    <source>
        <dbReference type="Proteomes" id="UP000020077"/>
    </source>
</evidence>
<reference evidence="2 4" key="2">
    <citation type="submission" date="2019-03" db="EMBL/GenBank/DDBJ databases">
        <title>Metabolic reconstructions from genomes of highly enriched 'Candidatus Accumulibacter' and 'Candidatus Competibacter' bioreactor populations.</title>
        <authorList>
            <person name="Annavajhala M.K."/>
            <person name="Welles L."/>
            <person name="Abbas B."/>
            <person name="Sorokin D."/>
            <person name="Park H."/>
            <person name="Van Loosdrecht M."/>
            <person name="Chandran K."/>
        </authorList>
    </citation>
    <scope>NUCLEOTIDE SEQUENCE [LARGE SCALE GENOMIC DNA]</scope>
    <source>
        <strain evidence="2 4">SBR_S</strain>
    </source>
</reference>
<dbReference type="Gene3D" id="3.30.70.120">
    <property type="match status" value="1"/>
</dbReference>
<keyword evidence="4" id="KW-1185">Reference proteome</keyword>
<protein>
    <submittedName>
        <fullName evidence="2">DUF3240 domain-containing protein</fullName>
    </submittedName>
</protein>
<dbReference type="AlphaFoldDB" id="A0A080MBV9"/>
<dbReference type="Proteomes" id="UP000020077">
    <property type="component" value="Unassembled WGS sequence"/>
</dbReference>
<organism evidence="1 3">
    <name type="scientific">Candidatus Accumulibacter phosphatis</name>
    <dbReference type="NCBI Taxonomy" id="327160"/>
    <lineage>
        <taxon>Bacteria</taxon>
        <taxon>Pseudomonadati</taxon>
        <taxon>Pseudomonadota</taxon>
        <taxon>Betaproteobacteria</taxon>
        <taxon>Candidatus Accumulibacter</taxon>
    </lineage>
</organism>
<dbReference type="RefSeq" id="WP_012806070.1">
    <property type="nucleotide sequence ID" value="NC_013190.1"/>
</dbReference>
<evidence type="ECO:0000313" key="1">
    <source>
        <dbReference type="EMBL" id="KFB74619.1"/>
    </source>
</evidence>
<reference evidence="1 3" key="1">
    <citation type="submission" date="2014-02" db="EMBL/GenBank/DDBJ databases">
        <title>Expanding our view of genomic diversity in Candidatus Accumulibacter clades.</title>
        <authorList>
            <person name="Skennerton C.T."/>
            <person name="Barr J.J."/>
            <person name="Slater F.R."/>
            <person name="Bond P.L."/>
            <person name="Tyson G.W."/>
        </authorList>
    </citation>
    <scope>NUCLEOTIDE SEQUENCE [LARGE SCALE GENOMIC DNA]</scope>
    <source>
        <strain evidence="3">BA-91</strain>
    </source>
</reference>
<proteinExistence type="predicted"/>
<dbReference type="EMBL" id="SPMY01000108">
    <property type="protein sequence ID" value="NMQ30073.1"/>
    <property type="molecule type" value="Genomic_DNA"/>
</dbReference>
<evidence type="ECO:0000313" key="4">
    <source>
        <dbReference type="Proteomes" id="UP000749010"/>
    </source>
</evidence>
<gene>
    <name evidence="1" type="ORF">AW09_000053</name>
    <name evidence="2" type="ORF">E4Q23_21340</name>
</gene>
<dbReference type="Proteomes" id="UP000749010">
    <property type="component" value="Unassembled WGS sequence"/>
</dbReference>